<dbReference type="KEGG" id="oyw:OdinLCB4_007330"/>
<dbReference type="Proteomes" id="UP000186851">
    <property type="component" value="Chromosome"/>
</dbReference>
<protein>
    <submittedName>
        <fullName evidence="1">Uncharacterized protein</fullName>
    </submittedName>
</protein>
<dbReference type="EMBL" id="CP091871">
    <property type="protein sequence ID" value="WEU40270.1"/>
    <property type="molecule type" value="Genomic_DNA"/>
</dbReference>
<reference evidence="1" key="2">
    <citation type="journal article" date="2022" name="Nat. Microbiol.">
        <title>A closed Candidatus Odinarchaeum chromosome exposes Asgard archaeal viruses.</title>
        <authorList>
            <person name="Tamarit D."/>
            <person name="Caceres E.F."/>
            <person name="Krupovic M."/>
            <person name="Nijland R."/>
            <person name="Eme L."/>
            <person name="Robinson N.P."/>
            <person name="Ettema T.J.G."/>
        </authorList>
    </citation>
    <scope>NUCLEOTIDE SEQUENCE</scope>
    <source>
        <strain evidence="1">LCB_4</strain>
    </source>
</reference>
<reference evidence="1" key="1">
    <citation type="journal article" date="2017" name="Nature">
        <title>Asgard archaea illuminate the origin of eukaryotic cellular complexity.</title>
        <authorList>
            <person name="Zaremba-Niedzwiedzka K."/>
            <person name="Caceres E.F."/>
            <person name="Saw J.H."/>
            <person name="Backstrom D."/>
            <person name="Juzokaite L."/>
            <person name="Vancaester E."/>
            <person name="Seitz K.W."/>
            <person name="Anantharaman K."/>
            <person name="Starnawski P."/>
            <person name="Kjeldsen K.U."/>
            <person name="Scott M.B."/>
            <person name="Nunoura T."/>
            <person name="Banfield J.F."/>
            <person name="Schramm A."/>
            <person name="Baker B.J."/>
            <person name="Spang A."/>
            <person name="Ettema T.J.G."/>
        </authorList>
    </citation>
    <scope>NUCLEOTIDE SEQUENCE</scope>
    <source>
        <strain evidence="1">LCB_4</strain>
    </source>
</reference>
<accession>A0AAF0IBD6</accession>
<gene>
    <name evidence="1" type="ORF">OdinLCB4_007330</name>
</gene>
<proteinExistence type="predicted"/>
<organism evidence="1 2">
    <name type="scientific">Odinarchaeota yellowstonii (strain LCB_4)</name>
    <dbReference type="NCBI Taxonomy" id="1841599"/>
    <lineage>
        <taxon>Archaea</taxon>
        <taxon>Promethearchaeati</taxon>
        <taxon>Candidatus Odinarchaeota</taxon>
        <taxon>Candidatus Odinarchaeia</taxon>
        <taxon>Candidatus Odinarchaeales</taxon>
        <taxon>Candidatus Odinarchaeaceae</taxon>
        <taxon>Candidatus Odinarchaeum</taxon>
    </lineage>
</organism>
<name>A0AAF0IBD6_ODILC</name>
<evidence type="ECO:0000313" key="1">
    <source>
        <dbReference type="EMBL" id="WEU40270.1"/>
    </source>
</evidence>
<dbReference type="AlphaFoldDB" id="A0AAF0IBD6"/>
<sequence>MTSKLDSYIEVKEALKKDYRKGQIWMCQGGCGKKVEIVEECKRACGFLLCCGRPMKLVKDV</sequence>
<evidence type="ECO:0000313" key="2">
    <source>
        <dbReference type="Proteomes" id="UP000186851"/>
    </source>
</evidence>